<dbReference type="EMBL" id="LR746268">
    <property type="protein sequence ID" value="CAA7396221.1"/>
    <property type="molecule type" value="Genomic_DNA"/>
</dbReference>
<feature type="region of interest" description="Disordered" evidence="1">
    <location>
        <begin position="456"/>
        <end position="483"/>
    </location>
</feature>
<dbReference type="PANTHER" id="PTHR34553:SF2">
    <property type="entry name" value="(WILD MALAYSIAN BANANA) HYPOTHETICAL PROTEIN"/>
    <property type="match status" value="1"/>
</dbReference>
<evidence type="ECO:0000313" key="4">
    <source>
        <dbReference type="Proteomes" id="UP000663760"/>
    </source>
</evidence>
<evidence type="ECO:0000256" key="1">
    <source>
        <dbReference type="SAM" id="MobiDB-lite"/>
    </source>
</evidence>
<feature type="region of interest" description="Disordered" evidence="1">
    <location>
        <begin position="197"/>
        <end position="227"/>
    </location>
</feature>
<protein>
    <submittedName>
        <fullName evidence="3">Uncharacterized protein</fullName>
    </submittedName>
</protein>
<keyword evidence="4" id="KW-1185">Reference proteome</keyword>
<organism evidence="3 4">
    <name type="scientific">Spirodela intermedia</name>
    <name type="common">Intermediate duckweed</name>
    <dbReference type="NCBI Taxonomy" id="51605"/>
    <lineage>
        <taxon>Eukaryota</taxon>
        <taxon>Viridiplantae</taxon>
        <taxon>Streptophyta</taxon>
        <taxon>Embryophyta</taxon>
        <taxon>Tracheophyta</taxon>
        <taxon>Spermatophyta</taxon>
        <taxon>Magnoliopsida</taxon>
        <taxon>Liliopsida</taxon>
        <taxon>Araceae</taxon>
        <taxon>Lemnoideae</taxon>
        <taxon>Spirodela</taxon>
    </lineage>
</organism>
<keyword evidence="2" id="KW-0472">Membrane</keyword>
<dbReference type="Proteomes" id="UP000663760">
    <property type="component" value="Chromosome 5"/>
</dbReference>
<dbReference type="AlphaFoldDB" id="A0A7I8KES8"/>
<sequence>MEYPPNFYRLTSLQIGNVRGYPSSSYLYSAPESKKLLILVDHRPSEILSGNHNQRSAIGASKIFQKSCAVFNAAKSRTKHLLAVDDLGKRRRGILVLEVAWKDVCGMKYQNDLLVARRLDCSSAPLYPIPFRRGLCRKILCLQTDASFALEAKFMEQWEFDGPDRASRYVSSWFSGTDSEVRALKDCLRWIISSGRTDSSESVPKEDGDERESSSGTDDRHQQDKDKLLGDENKCGQTFILFRFGDENNNPSADLRKTILDDVRLPRLLESGLPSWAIFFQSYPPFSHCYRPWLRHLVRTIHGLILFISFVIGFYDLYRNIPLMKADLSRISGFLCLWMEACGRIISQNFEKAVMWFLRMGKLLAEPLAVGGFGMFLAPLWRKCAGTAELMSTVLSYAIASLYQLIGVLINWPWEIISSSMGKTGEISVLGSMKTVMNGLVTLLISWNQTSQRDRDIARGLQHRSPTDSSPPPRSCPCRHPQDHCDRCEQEAELPHR</sequence>
<feature type="transmembrane region" description="Helical" evidence="2">
    <location>
        <begin position="297"/>
        <end position="318"/>
    </location>
</feature>
<evidence type="ECO:0000313" key="3">
    <source>
        <dbReference type="EMBL" id="CAA7396221.1"/>
    </source>
</evidence>
<keyword evidence="2" id="KW-1133">Transmembrane helix</keyword>
<dbReference type="OrthoDB" id="1915931at2759"/>
<evidence type="ECO:0000256" key="2">
    <source>
        <dbReference type="SAM" id="Phobius"/>
    </source>
</evidence>
<name>A0A7I8KES8_SPIIN</name>
<gene>
    <name evidence="3" type="ORF">SI8410_05006884</name>
</gene>
<feature type="compositionally biased region" description="Basic and acidic residues" evidence="1">
    <location>
        <begin position="203"/>
        <end position="227"/>
    </location>
</feature>
<feature type="transmembrane region" description="Helical" evidence="2">
    <location>
        <begin position="394"/>
        <end position="414"/>
    </location>
</feature>
<reference evidence="3" key="1">
    <citation type="submission" date="2020-02" db="EMBL/GenBank/DDBJ databases">
        <authorList>
            <person name="Scholz U."/>
            <person name="Mascher M."/>
            <person name="Fiebig A."/>
        </authorList>
    </citation>
    <scope>NUCLEOTIDE SEQUENCE</scope>
</reference>
<dbReference type="PANTHER" id="PTHR34553">
    <property type="entry name" value="OS05G0597400 PROTEIN"/>
    <property type="match status" value="1"/>
</dbReference>
<feature type="transmembrane region" description="Helical" evidence="2">
    <location>
        <begin position="363"/>
        <end position="382"/>
    </location>
</feature>
<proteinExistence type="predicted"/>
<accession>A0A7I8KES8</accession>
<keyword evidence="2" id="KW-0812">Transmembrane</keyword>